<reference evidence="14" key="1">
    <citation type="submission" date="2015-05" db="EMBL/GenBank/DDBJ databases">
        <title>Biological and molecular characterization of CGRMV and CNRMV isolates from China.</title>
        <authorList>
            <person name="Zhou J."/>
            <person name="Wang G."/>
            <person name="Hong N."/>
        </authorList>
    </citation>
    <scope>NUCLEOTIDE SEQUENCE</scope>
    <source>
        <strain evidence="14">Ch-yt-13</strain>
        <strain evidence="15">Sc-yt-1</strain>
        <strain evidence="16">Sc-yt-2</strain>
    </source>
</reference>
<keyword evidence="11" id="KW-1038">Host endoplasmic reticulum</keyword>
<keyword evidence="7" id="KW-1043">Host membrane</keyword>
<evidence type="ECO:0000256" key="2">
    <source>
        <dbReference type="ARBA" id="ARBA00004625"/>
    </source>
</evidence>
<evidence type="ECO:0000256" key="1">
    <source>
        <dbReference type="ARBA" id="ARBA00002252"/>
    </source>
</evidence>
<dbReference type="GO" id="GO:0044167">
    <property type="term" value="C:host cell endoplasmic reticulum membrane"/>
    <property type="evidence" value="ECO:0007669"/>
    <property type="project" value="UniProtKB-SubCell"/>
</dbReference>
<evidence type="ECO:0000313" key="15">
    <source>
        <dbReference type="EMBL" id="ALP45968.1"/>
    </source>
</evidence>
<keyword evidence="10 13" id="KW-0472">Membrane</keyword>
<name>A0A0S2SVH2_9VIRU</name>
<evidence type="ECO:0000313" key="14">
    <source>
        <dbReference type="EMBL" id="ALP45955.1"/>
    </source>
</evidence>
<sequence length="115" mass="12405">MSLRPPTDYSRPLLCAVIGVSLAVICATFKASYLPSVGDNLHSLPHGGSYRDGTKAINYNGLNCVGGASVNSQFLPSKIVAFSFVCVISLLIYACSRPTHRPISVQHYCVHHRSI</sequence>
<evidence type="ECO:0000256" key="13">
    <source>
        <dbReference type="SAM" id="Phobius"/>
    </source>
</evidence>
<evidence type="ECO:0000256" key="5">
    <source>
        <dbReference type="ARBA" id="ARBA00022448"/>
    </source>
</evidence>
<comment type="function">
    <text evidence="1">Plays a role in viral cell-to-cell propagation, by facilitating genome transport to neighboring plant cells through plasmosdesmata,.</text>
</comment>
<feature type="transmembrane region" description="Helical" evidence="13">
    <location>
        <begin position="79"/>
        <end position="96"/>
    </location>
</feature>
<evidence type="ECO:0000256" key="12">
    <source>
        <dbReference type="ARBA" id="ARBA00032240"/>
    </source>
</evidence>
<evidence type="ECO:0000256" key="11">
    <source>
        <dbReference type="ARBA" id="ARBA00023184"/>
    </source>
</evidence>
<dbReference type="EMBL" id="KR820560">
    <property type="protein sequence ID" value="ALP45972.1"/>
    <property type="molecule type" value="Genomic_RNA"/>
</dbReference>
<dbReference type="EMBL" id="MK834273">
    <property type="protein sequence ID" value="QDK55532.1"/>
    <property type="molecule type" value="Genomic_RNA"/>
</dbReference>
<keyword evidence="9" id="KW-0916">Viral movement protein</keyword>
<proteinExistence type="inferred from homology"/>
<keyword evidence="8 13" id="KW-1133">Transmembrane helix</keyword>
<feature type="transmembrane region" description="Helical" evidence="13">
    <location>
        <begin position="12"/>
        <end position="33"/>
    </location>
</feature>
<dbReference type="EMBL" id="KR820559">
    <property type="protein sequence ID" value="ALP45968.1"/>
    <property type="molecule type" value="Genomic_RNA"/>
</dbReference>
<evidence type="ECO:0000256" key="6">
    <source>
        <dbReference type="ARBA" id="ARBA00022692"/>
    </source>
</evidence>
<evidence type="ECO:0000256" key="10">
    <source>
        <dbReference type="ARBA" id="ARBA00023136"/>
    </source>
</evidence>
<dbReference type="GO" id="GO:0046740">
    <property type="term" value="P:transport of virus in host, cell to cell"/>
    <property type="evidence" value="ECO:0007669"/>
    <property type="project" value="UniProtKB-KW"/>
</dbReference>
<keyword evidence="6 13" id="KW-0812">Transmembrane</keyword>
<keyword evidence="5" id="KW-0813">Transport</keyword>
<accession>A0A0S2SVH2</accession>
<evidence type="ECO:0000256" key="3">
    <source>
        <dbReference type="ARBA" id="ARBA00010321"/>
    </source>
</evidence>
<gene>
    <name evidence="14" type="primary">orf3</name>
    <name evidence="15" type="synonym">TGBp2</name>
</gene>
<evidence type="ECO:0000256" key="7">
    <source>
        <dbReference type="ARBA" id="ARBA00022870"/>
    </source>
</evidence>
<evidence type="ECO:0000313" key="17">
    <source>
        <dbReference type="EMBL" id="QDK55532.1"/>
    </source>
</evidence>
<comment type="similarity">
    <text evidence="3">Belongs to the Tymovirales TGBp2 protein family.</text>
</comment>
<dbReference type="InterPro" id="IPR001896">
    <property type="entry name" value="Plant_vir_prot"/>
</dbReference>
<evidence type="ECO:0000256" key="8">
    <source>
        <dbReference type="ARBA" id="ARBA00022989"/>
    </source>
</evidence>
<evidence type="ECO:0000313" key="16">
    <source>
        <dbReference type="EMBL" id="ALP45972.1"/>
    </source>
</evidence>
<organism evidence="14">
    <name type="scientific">Cherry necrotic rusty mottle virus</name>
    <dbReference type="NCBI Taxonomy" id="129143"/>
    <lineage>
        <taxon>Viruses</taxon>
        <taxon>Riboviria</taxon>
        <taxon>Orthornavirae</taxon>
        <taxon>Kitrinoviricota</taxon>
        <taxon>Alsuviricetes</taxon>
        <taxon>Tymovirales</taxon>
        <taxon>Betaflexiviridae</taxon>
        <taxon>Quinvirinae</taxon>
        <taxon>Robigovirus</taxon>
        <taxon>Robigovirus necroavii</taxon>
    </lineage>
</organism>
<reference evidence="17" key="2">
    <citation type="submission" date="2019-04" db="EMBL/GenBank/DDBJ databases">
        <authorList>
            <person name="Tahzima R."/>
            <person name="De Jonghe K."/>
        </authorList>
    </citation>
    <scope>NUCLEOTIDE SEQUENCE</scope>
    <source>
        <strain evidence="17">GBVC_CNRMV_001</strain>
    </source>
</reference>
<comment type="subcellular location">
    <subcellularLocation>
        <location evidence="2">Host endoplasmic reticulum membrane</location>
    </subcellularLocation>
</comment>
<dbReference type="EMBL" id="KR820549">
    <property type="protein sequence ID" value="ALP45955.1"/>
    <property type="molecule type" value="Genomic_RNA"/>
</dbReference>
<protein>
    <recommendedName>
        <fullName evidence="4">Movement protein TGB2</fullName>
    </recommendedName>
    <alternativeName>
        <fullName evidence="12">Triple gene block 2 protein</fullName>
    </alternativeName>
</protein>
<evidence type="ECO:0000256" key="9">
    <source>
        <dbReference type="ARBA" id="ARBA00023031"/>
    </source>
</evidence>
<evidence type="ECO:0000256" key="4">
    <source>
        <dbReference type="ARBA" id="ARBA00013304"/>
    </source>
</evidence>
<dbReference type="Pfam" id="PF01307">
    <property type="entry name" value="Plant_vir_prot"/>
    <property type="match status" value="1"/>
</dbReference>